<dbReference type="OrthoDB" id="10251154at2759"/>
<dbReference type="InterPro" id="IPR040315">
    <property type="entry name" value="WDR46/Utp7"/>
</dbReference>
<protein>
    <recommendedName>
        <fullName evidence="7">U three protein 7</fullName>
    </recommendedName>
</protein>
<dbReference type="GO" id="GO:0032040">
    <property type="term" value="C:small-subunit processome"/>
    <property type="evidence" value="ECO:0007669"/>
    <property type="project" value="TreeGrafter"/>
</dbReference>
<keyword evidence="13" id="KW-1185">Reference proteome</keyword>
<dbReference type="InterPro" id="IPR001680">
    <property type="entry name" value="WD40_rpt"/>
</dbReference>
<keyword evidence="3" id="KW-0698">rRNA processing</keyword>
<dbReference type="AlphaFoldDB" id="A0A9Q5HYD3"/>
<dbReference type="PROSITE" id="PS50082">
    <property type="entry name" value="WD_REPEATS_2"/>
    <property type="match status" value="1"/>
</dbReference>
<keyword evidence="9" id="KW-0175">Coiled coil</keyword>
<feature type="compositionally biased region" description="Acidic residues" evidence="10">
    <location>
        <begin position="532"/>
        <end position="541"/>
    </location>
</feature>
<dbReference type="Pfam" id="PF00400">
    <property type="entry name" value="WD40"/>
    <property type="match status" value="1"/>
</dbReference>
<gene>
    <name evidence="12" type="ORF">A7U60_g4710</name>
</gene>
<evidence type="ECO:0000259" key="11">
    <source>
        <dbReference type="SMART" id="SM01033"/>
    </source>
</evidence>
<feature type="compositionally biased region" description="Polar residues" evidence="10">
    <location>
        <begin position="41"/>
        <end position="56"/>
    </location>
</feature>
<dbReference type="GO" id="GO:0030686">
    <property type="term" value="C:90S preribosome"/>
    <property type="evidence" value="ECO:0007669"/>
    <property type="project" value="TreeGrafter"/>
</dbReference>
<dbReference type="EMBL" id="LNZH02000183">
    <property type="protein sequence ID" value="OCB88191.1"/>
    <property type="molecule type" value="Genomic_DNA"/>
</dbReference>
<evidence type="ECO:0000256" key="5">
    <source>
        <dbReference type="ARBA" id="ARBA00022737"/>
    </source>
</evidence>
<dbReference type="PROSITE" id="PS50294">
    <property type="entry name" value="WD_REPEATS_REGION"/>
    <property type="match status" value="1"/>
</dbReference>
<evidence type="ECO:0000313" key="12">
    <source>
        <dbReference type="EMBL" id="OCB88191.1"/>
    </source>
</evidence>
<dbReference type="Proteomes" id="UP000757232">
    <property type="component" value="Unassembled WGS sequence"/>
</dbReference>
<keyword evidence="4 8" id="KW-0853">WD repeat</keyword>
<feature type="region of interest" description="Disordered" evidence="10">
    <location>
        <begin position="1"/>
        <end position="79"/>
    </location>
</feature>
<dbReference type="FunFam" id="2.130.10.10:FF:000378">
    <property type="entry name" value="U3 small nucleolar RNA-associated protein 7"/>
    <property type="match status" value="1"/>
</dbReference>
<comment type="function">
    <text evidence="1">Involved in nucleolar processing of pre-18S ribosomal RNA.</text>
</comment>
<feature type="region of interest" description="Disordered" evidence="10">
    <location>
        <begin position="531"/>
        <end position="643"/>
    </location>
</feature>
<sequence>MDALISRADAIRPVVNNRKGDKSKRGCTPTPSSSQKSQPQADQATSATLTSIQKSTALPRSLRPKSPPPKGIKKHGHITNRRLRLELDRREEQTARAQALREDAALLTEAIGADAGRIEVESEMEKTWRLSQNEIVREVGVEAARQQREYKLDGGPYRARYTRNGRHLAIVGKLGHVASYDWQTGTMHAELQLRETCRDITYLHDHTHFAVAQKKYAFIYDQNGVELHKLKNHVEPARLEFLPYHWLLASIGNTGHLKYQDTSTGQLVASHRTGLGSCHTMTQNPHTAVLYLGHQNGRVTLWTPNQAYPAVQILAHRGGVTGISVDPSDGGQYLATAGVDGLVKVWDCRMWNVVREWATRGGGGEVEWSAKGVLAVASGGTVNTYNPPHNHTPVPSNPHAPPPLYLTHPIPHRPLTSLRFCPFHDVLTIGHSKGLSTILVPGSGEPHFDSTEADPYENRRMRREREVLIDELFHLPRQIAPELITVTGPQPGSLVPPPKVTLSGGEGKTPDVPFARLPRIDRLKVAGKYDVTEEDASDVEDKDGKSGSEDEAEEKEGTGAGGEAKKELKERTKKKMRGKNKAMKRYIRKHRKNVIDPHTIAIRAKLEKQREERRRAILAAKGKESPEDTRKPSVLDRFRREKK</sequence>
<feature type="compositionally biased region" description="Basic residues" evidence="10">
    <location>
        <begin position="571"/>
        <end position="592"/>
    </location>
</feature>
<dbReference type="InterPro" id="IPR036322">
    <property type="entry name" value="WD40_repeat_dom_sf"/>
</dbReference>
<dbReference type="InterPro" id="IPR015943">
    <property type="entry name" value="WD40/YVTN_repeat-like_dom_sf"/>
</dbReference>
<evidence type="ECO:0000256" key="4">
    <source>
        <dbReference type="ARBA" id="ARBA00022574"/>
    </source>
</evidence>
<evidence type="ECO:0000256" key="7">
    <source>
        <dbReference type="ARBA" id="ARBA00076453"/>
    </source>
</evidence>
<organism evidence="12 13">
    <name type="scientific">Sanghuangporus baumii</name>
    <name type="common">Phellinus baumii</name>
    <dbReference type="NCBI Taxonomy" id="108892"/>
    <lineage>
        <taxon>Eukaryota</taxon>
        <taxon>Fungi</taxon>
        <taxon>Dikarya</taxon>
        <taxon>Basidiomycota</taxon>
        <taxon>Agaricomycotina</taxon>
        <taxon>Agaricomycetes</taxon>
        <taxon>Hymenochaetales</taxon>
        <taxon>Hymenochaetaceae</taxon>
        <taxon>Sanghuangporus</taxon>
    </lineage>
</organism>
<dbReference type="Pfam" id="PF08149">
    <property type="entry name" value="BING4CT"/>
    <property type="match status" value="1"/>
</dbReference>
<dbReference type="SMART" id="SM00320">
    <property type="entry name" value="WD40"/>
    <property type="match status" value="2"/>
</dbReference>
<comment type="caution">
    <text evidence="12">The sequence shown here is derived from an EMBL/GenBank/DDBJ whole genome shotgun (WGS) entry which is preliminary data.</text>
</comment>
<evidence type="ECO:0000256" key="1">
    <source>
        <dbReference type="ARBA" id="ARBA00004099"/>
    </source>
</evidence>
<evidence type="ECO:0000313" key="13">
    <source>
        <dbReference type="Proteomes" id="UP000757232"/>
    </source>
</evidence>
<proteinExistence type="predicted"/>
<dbReference type="PANTHER" id="PTHR14085:SF3">
    <property type="entry name" value="WD REPEAT-CONTAINING PROTEIN 46"/>
    <property type="match status" value="1"/>
</dbReference>
<evidence type="ECO:0000256" key="6">
    <source>
        <dbReference type="ARBA" id="ARBA00023242"/>
    </source>
</evidence>
<dbReference type="PANTHER" id="PTHR14085">
    <property type="entry name" value="WD-REPEAT PROTEIN BING4"/>
    <property type="match status" value="1"/>
</dbReference>
<feature type="repeat" description="WD" evidence="8">
    <location>
        <begin position="313"/>
        <end position="347"/>
    </location>
</feature>
<reference evidence="12" key="1">
    <citation type="submission" date="2016-06" db="EMBL/GenBank/DDBJ databases">
        <title>Draft Genome sequence of the fungus Inonotus baumii.</title>
        <authorList>
            <person name="Zhu H."/>
            <person name="Lin W."/>
        </authorList>
    </citation>
    <scope>NUCLEOTIDE SEQUENCE</scope>
    <source>
        <strain evidence="12">821</strain>
    </source>
</reference>
<evidence type="ECO:0000256" key="8">
    <source>
        <dbReference type="PROSITE-ProRule" id="PRU00221"/>
    </source>
</evidence>
<accession>A0A9Q5HYD3</accession>
<feature type="compositionally biased region" description="Basic and acidic residues" evidence="10">
    <location>
        <begin position="604"/>
        <end position="643"/>
    </location>
</feature>
<feature type="region of interest" description="Disordered" evidence="10">
    <location>
        <begin position="488"/>
        <end position="515"/>
    </location>
</feature>
<dbReference type="GO" id="GO:0000462">
    <property type="term" value="P:maturation of SSU-rRNA from tricistronic rRNA transcript (SSU-rRNA, 5.8S rRNA, LSU-rRNA)"/>
    <property type="evidence" value="ECO:0007669"/>
    <property type="project" value="TreeGrafter"/>
</dbReference>
<evidence type="ECO:0000256" key="3">
    <source>
        <dbReference type="ARBA" id="ARBA00022552"/>
    </source>
</evidence>
<dbReference type="Gene3D" id="2.130.10.10">
    <property type="entry name" value="YVTN repeat-like/Quinoprotein amine dehydrogenase"/>
    <property type="match status" value="2"/>
</dbReference>
<name>A0A9Q5HYD3_SANBA</name>
<keyword evidence="5" id="KW-0677">Repeat</keyword>
<feature type="domain" description="BING4 C-terminal" evidence="11">
    <location>
        <begin position="404"/>
        <end position="488"/>
    </location>
</feature>
<dbReference type="SUPFAM" id="SSF50978">
    <property type="entry name" value="WD40 repeat-like"/>
    <property type="match status" value="1"/>
</dbReference>
<comment type="subcellular location">
    <subcellularLocation>
        <location evidence="2">Nucleus</location>
        <location evidence="2">Nucleolus</location>
    </subcellularLocation>
</comment>
<evidence type="ECO:0000256" key="9">
    <source>
        <dbReference type="SAM" id="Coils"/>
    </source>
</evidence>
<feature type="coiled-coil region" evidence="9">
    <location>
        <begin position="80"/>
        <end position="110"/>
    </location>
</feature>
<dbReference type="InterPro" id="IPR012952">
    <property type="entry name" value="BING4_C_dom"/>
</dbReference>
<evidence type="ECO:0000256" key="10">
    <source>
        <dbReference type="SAM" id="MobiDB-lite"/>
    </source>
</evidence>
<evidence type="ECO:0000256" key="2">
    <source>
        <dbReference type="ARBA" id="ARBA00004604"/>
    </source>
</evidence>
<dbReference type="SMART" id="SM01033">
    <property type="entry name" value="BING4CT"/>
    <property type="match status" value="1"/>
</dbReference>
<feature type="compositionally biased region" description="Low complexity" evidence="10">
    <location>
        <begin position="28"/>
        <end position="40"/>
    </location>
</feature>
<keyword evidence="6" id="KW-0539">Nucleus</keyword>